<evidence type="ECO:0000313" key="2">
    <source>
        <dbReference type="EMBL" id="AZN73882.1"/>
    </source>
</evidence>
<proteinExistence type="predicted"/>
<accession>A0A3Q8XS12</accession>
<dbReference type="GO" id="GO:0003700">
    <property type="term" value="F:DNA-binding transcription factor activity"/>
    <property type="evidence" value="ECO:0007669"/>
    <property type="project" value="TreeGrafter"/>
</dbReference>
<dbReference type="PANTHER" id="PTHR33221">
    <property type="entry name" value="WINGED HELIX-TURN-HELIX TRANSCRIPTIONAL REGULATOR, RRF2 FAMILY"/>
    <property type="match status" value="1"/>
</dbReference>
<evidence type="ECO:0000256" key="1">
    <source>
        <dbReference type="ARBA" id="ARBA00023125"/>
    </source>
</evidence>
<dbReference type="Pfam" id="PF02082">
    <property type="entry name" value="Rrf2"/>
    <property type="match status" value="1"/>
</dbReference>
<dbReference type="GO" id="GO:0003677">
    <property type="term" value="F:DNA binding"/>
    <property type="evidence" value="ECO:0007669"/>
    <property type="project" value="UniProtKB-KW"/>
</dbReference>
<dbReference type="Proteomes" id="UP000268192">
    <property type="component" value="Chromosome"/>
</dbReference>
<evidence type="ECO:0000313" key="3">
    <source>
        <dbReference type="Proteomes" id="UP000268192"/>
    </source>
</evidence>
<dbReference type="NCBIfam" id="TIGR00738">
    <property type="entry name" value="rrf2_super"/>
    <property type="match status" value="1"/>
</dbReference>
<organism evidence="2 3">
    <name type="scientific">Georhizobium profundi</name>
    <dbReference type="NCBI Taxonomy" id="2341112"/>
    <lineage>
        <taxon>Bacteria</taxon>
        <taxon>Pseudomonadati</taxon>
        <taxon>Pseudomonadota</taxon>
        <taxon>Alphaproteobacteria</taxon>
        <taxon>Hyphomicrobiales</taxon>
        <taxon>Rhizobiaceae</taxon>
        <taxon>Georhizobium</taxon>
    </lineage>
</organism>
<dbReference type="PROSITE" id="PS51197">
    <property type="entry name" value="HTH_RRF2_2"/>
    <property type="match status" value="1"/>
</dbReference>
<name>A0A3Q8XS12_9HYPH</name>
<reference evidence="2 3" key="1">
    <citation type="submission" date="2018-09" db="EMBL/GenBank/DDBJ databases">
        <title>Marinorhizobium profundi gen. nov., sp. nov., isolated from a deep-sea sediment sample from the New Britain Trench and proposal of Marinorhizobiaceae fam. nov. in the order Rhizobiales of the class Alphaproteobacteria.</title>
        <authorList>
            <person name="Cao J."/>
        </authorList>
    </citation>
    <scope>NUCLEOTIDE SEQUENCE [LARGE SCALE GENOMIC DNA]</scope>
    <source>
        <strain evidence="2 3">WS11</strain>
    </source>
</reference>
<dbReference type="GO" id="GO:0005829">
    <property type="term" value="C:cytosol"/>
    <property type="evidence" value="ECO:0007669"/>
    <property type="project" value="TreeGrafter"/>
</dbReference>
<dbReference type="InterPro" id="IPR036390">
    <property type="entry name" value="WH_DNA-bd_sf"/>
</dbReference>
<keyword evidence="1" id="KW-0238">DNA-binding</keyword>
<dbReference type="InterPro" id="IPR036388">
    <property type="entry name" value="WH-like_DNA-bd_sf"/>
</dbReference>
<dbReference type="OrthoDB" id="9802344at2"/>
<dbReference type="RefSeq" id="WP_126010930.1">
    <property type="nucleotide sequence ID" value="NZ_CP032509.1"/>
</dbReference>
<dbReference type="InterPro" id="IPR000944">
    <property type="entry name" value="Tscrpt_reg_Rrf2"/>
</dbReference>
<keyword evidence="3" id="KW-1185">Reference proteome</keyword>
<dbReference type="PANTHER" id="PTHR33221:SF5">
    <property type="entry name" value="HTH-TYPE TRANSCRIPTIONAL REGULATOR ISCR"/>
    <property type="match status" value="1"/>
</dbReference>
<dbReference type="EMBL" id="CP032509">
    <property type="protein sequence ID" value="AZN73882.1"/>
    <property type="molecule type" value="Genomic_DNA"/>
</dbReference>
<dbReference type="AlphaFoldDB" id="A0A3Q8XS12"/>
<dbReference type="Gene3D" id="1.10.10.10">
    <property type="entry name" value="Winged helix-like DNA-binding domain superfamily/Winged helix DNA-binding domain"/>
    <property type="match status" value="1"/>
</dbReference>
<dbReference type="KEGG" id="abaw:D5400_16205"/>
<gene>
    <name evidence="2" type="ORF">D5400_16205</name>
</gene>
<sequence length="148" mass="16482">MLTRKGKYGLKALIHLANNPDRQFIVNDIAKDNAIPKKFLDTILNELRNAGFVHSRKGKDGGYRLARPAEEIMVGHVVRVLDGPLAPIPCASRTRYQPCDDCDVETCQVRHIMLEVREAIAGVLDKSSLAAMRDIDVDDPAEALRYTV</sequence>
<protein>
    <submittedName>
        <fullName evidence="2">Rrf2 family transcriptional regulator</fullName>
    </submittedName>
</protein>
<dbReference type="SUPFAM" id="SSF46785">
    <property type="entry name" value="Winged helix' DNA-binding domain"/>
    <property type="match status" value="1"/>
</dbReference>